<dbReference type="SUPFAM" id="SSF51338">
    <property type="entry name" value="Composite domain of metallo-dependent hydrolases"/>
    <property type="match status" value="2"/>
</dbReference>
<dbReference type="GO" id="GO:0016810">
    <property type="term" value="F:hydrolase activity, acting on carbon-nitrogen (but not peptide) bonds"/>
    <property type="evidence" value="ECO:0007669"/>
    <property type="project" value="InterPro"/>
</dbReference>
<dbReference type="EMBL" id="CP002353">
    <property type="protein sequence ID" value="ADV61848.1"/>
    <property type="molecule type" value="Genomic_DNA"/>
</dbReference>
<evidence type="ECO:0000313" key="4">
    <source>
        <dbReference type="EMBL" id="ADV61848.1"/>
    </source>
</evidence>
<dbReference type="InterPro" id="IPR011059">
    <property type="entry name" value="Metal-dep_hydrolase_composite"/>
</dbReference>
<dbReference type="Pfam" id="PF07969">
    <property type="entry name" value="Amidohydro_3"/>
    <property type="match status" value="1"/>
</dbReference>
<feature type="domain" description="Amidohydrolase 3" evidence="3">
    <location>
        <begin position="585"/>
        <end position="644"/>
    </location>
</feature>
<keyword evidence="5" id="KW-1185">Reference proteome</keyword>
<dbReference type="STRING" id="575540.Isop_1262"/>
<dbReference type="InterPro" id="IPR051781">
    <property type="entry name" value="Metallo-dep_Hydrolase"/>
</dbReference>
<proteinExistence type="predicted"/>
<name>E8R6E7_ISOPI</name>
<reference evidence="4 5" key="2">
    <citation type="journal article" date="2011" name="Stand. Genomic Sci.">
        <title>Complete genome sequence of Isosphaera pallida type strain (IS1B).</title>
        <authorList>
            <consortium name="US DOE Joint Genome Institute (JGI-PGF)"/>
            <person name="Goker M."/>
            <person name="Cleland D."/>
            <person name="Saunders E."/>
            <person name="Lapidus A."/>
            <person name="Nolan M."/>
            <person name="Lucas S."/>
            <person name="Hammon N."/>
            <person name="Deshpande S."/>
            <person name="Cheng J.F."/>
            <person name="Tapia R."/>
            <person name="Han C."/>
            <person name="Goodwin L."/>
            <person name="Pitluck S."/>
            <person name="Liolios K."/>
            <person name="Pagani I."/>
            <person name="Ivanova N."/>
            <person name="Mavromatis K."/>
            <person name="Pati A."/>
            <person name="Chen A."/>
            <person name="Palaniappan K."/>
            <person name="Land M."/>
            <person name="Hauser L."/>
            <person name="Chang Y.J."/>
            <person name="Jeffries C.D."/>
            <person name="Detter J.C."/>
            <person name="Beck B."/>
            <person name="Woyke T."/>
            <person name="Bristow J."/>
            <person name="Eisen J.A."/>
            <person name="Markowitz V."/>
            <person name="Hugenholtz P."/>
            <person name="Kyrpides N.C."/>
            <person name="Klenk H.P."/>
        </authorList>
    </citation>
    <scope>NUCLEOTIDE SEQUENCE [LARGE SCALE GENOMIC DNA]</scope>
    <source>
        <strain evidence="5">ATCC 43644 / DSM 9630 / IS1B</strain>
    </source>
</reference>
<dbReference type="InterPro" id="IPR013108">
    <property type="entry name" value="Amidohydro_3"/>
</dbReference>
<dbReference type="PANTHER" id="PTHR43135:SF3">
    <property type="entry name" value="ALPHA-D-RIBOSE 1-METHYLPHOSPHONATE 5-TRIPHOSPHATE DIPHOSPHATASE"/>
    <property type="match status" value="1"/>
</dbReference>
<feature type="compositionally biased region" description="Basic and acidic residues" evidence="1">
    <location>
        <begin position="371"/>
        <end position="380"/>
    </location>
</feature>
<feature type="compositionally biased region" description="Basic and acidic residues" evidence="1">
    <location>
        <begin position="86"/>
        <end position="98"/>
    </location>
</feature>
<accession>E8R6E7</accession>
<feature type="region of interest" description="Disordered" evidence="1">
    <location>
        <begin position="410"/>
        <end position="468"/>
    </location>
</feature>
<feature type="region of interest" description="Disordered" evidence="1">
    <location>
        <begin position="70"/>
        <end position="109"/>
    </location>
</feature>
<dbReference type="InterPro" id="IPR006680">
    <property type="entry name" value="Amidohydro-rel"/>
</dbReference>
<dbReference type="Proteomes" id="UP000008631">
    <property type="component" value="Chromosome"/>
</dbReference>
<evidence type="ECO:0000313" key="5">
    <source>
        <dbReference type="Proteomes" id="UP000008631"/>
    </source>
</evidence>
<evidence type="ECO:0000259" key="2">
    <source>
        <dbReference type="Pfam" id="PF01979"/>
    </source>
</evidence>
<dbReference type="Gene3D" id="3.20.20.140">
    <property type="entry name" value="Metal-dependent hydrolases"/>
    <property type="match status" value="3"/>
</dbReference>
<evidence type="ECO:0000256" key="1">
    <source>
        <dbReference type="SAM" id="MobiDB-lite"/>
    </source>
</evidence>
<feature type="region of interest" description="Disordered" evidence="1">
    <location>
        <begin position="319"/>
        <end position="380"/>
    </location>
</feature>
<dbReference type="OrthoDB" id="235503at2"/>
<gene>
    <name evidence="4" type="ordered locus">Isop_1262</name>
</gene>
<feature type="domain" description="Amidohydrolase-related" evidence="2">
    <location>
        <begin position="925"/>
        <end position="1030"/>
    </location>
</feature>
<dbReference type="eggNOG" id="COG1228">
    <property type="taxonomic scope" value="Bacteria"/>
</dbReference>
<dbReference type="AlphaFoldDB" id="E8R6E7"/>
<evidence type="ECO:0000259" key="3">
    <source>
        <dbReference type="Pfam" id="PF07969"/>
    </source>
</evidence>
<dbReference type="PANTHER" id="PTHR43135">
    <property type="entry name" value="ALPHA-D-RIBOSE 1-METHYLPHOSPHONATE 5-TRIPHOSPHATE DIPHOSPHATASE"/>
    <property type="match status" value="1"/>
</dbReference>
<dbReference type="HOGENOM" id="CLU_288329_0_0_0"/>
<sequence length="1066" mass="112930">MIGAHGVAKRDSNRMAGKSLHCLKNDFFWLKRDLLMSASCSKPRRGWLASAAAVLTSTLISVAWIAADEPAESGTAPPPTKANGFDAKKEEKKEKDPVKSAPPPFVGPANQTPLALVGGTLVTLDDDDRVISNGVVVIVNGHIAQVGPADQVTIPEEAERLDLTGFLVTPGLIDARSVAGLTSDAAADSASDASLDPARVLDPFAEEMLDLSAQGITAVSVQPSPAGQLGGRSILVRVGPNPDPRPEAMVLHNEAGVQAALGAGGGPSNGLTRPAEFDRLKKGLADAKAYQEKFQKYQDALKKYEADLKAYNEAKNQAQAVNAQDASKSSGQSSNKGDAENKKAAKTPGETPAKKDEAGTNDRPAPSPTPEPDRPPTRDELRRIFEILRERGIGRPTPEILRDILREIRAESSSESQKKQEPEPQDQSSKKEEAETKKASEKKEQEDARKNVPSPPTKPTPPDREEPKELLVRVLENVIPLRLELHRADDLERAFKWLDELKIPVILEGLSHPGDKANLVRTRRVPLVLGPWVELEGAPPSYRAGRPSDWPAGLIDEESRFALASVTRRPAGSRWLRVQAAAAVASGIAPPRVLRAITRWPAEFLGRGDTLGRIQTGYRADLAVFAGDPLDPSAPVRLTLSGGVATFQNAQVKPSSGVGPVTIASLPPTAGDLSSADRPAIFPQVQAPAVVFTTTRLMTEGGGFAPGAVWVEAGAIKAFGPDAAANVPANVPVVELGDRPLTPGLVAGPSDFGRSAAIDDPAEPIAALTAADALDPFDPALRRRVEAGFLTVVLAPGSSNVVAGAVAAVRPAAKTPLVNPAIAEKLVLSEASRSLERSPATLSSQLALLNRGLEGTLPPTNFYLPEPLKTRFEARRLESLQAVKKGERPALIEARRAEEVAQVLELVARHKLAPPTLIGPVELTPFLDDLKAAGARVVVSTTALLRDERGRLTREVVATGIAGIPLALADDGEPGQARIAATQLVNAGLPPEVALLALTHHAAEAVALPPSCGRLAVGAAADLVIWTGHPLDLRTNVEALVIEGRLWRPPSTKSDRSTQRERIPPS</sequence>
<reference key="1">
    <citation type="submission" date="2010-11" db="EMBL/GenBank/DDBJ databases">
        <title>The complete sequence of chromosome of Isophaera pallida ATCC 43644.</title>
        <authorList>
            <consortium name="US DOE Joint Genome Institute (JGI-PGF)"/>
            <person name="Lucas S."/>
            <person name="Copeland A."/>
            <person name="Lapidus A."/>
            <person name="Bruce D."/>
            <person name="Goodwin L."/>
            <person name="Pitluck S."/>
            <person name="Kyrpides N."/>
            <person name="Mavromatis K."/>
            <person name="Pagani I."/>
            <person name="Ivanova N."/>
            <person name="Saunders E."/>
            <person name="Brettin T."/>
            <person name="Detter J.C."/>
            <person name="Han C."/>
            <person name="Tapia R."/>
            <person name="Land M."/>
            <person name="Hauser L."/>
            <person name="Markowitz V."/>
            <person name="Cheng J.-F."/>
            <person name="Hugenholtz P."/>
            <person name="Woyke T."/>
            <person name="Wu D."/>
            <person name="Eisen J.A."/>
        </authorList>
    </citation>
    <scope>NUCLEOTIDE SEQUENCE</scope>
    <source>
        <strain>ATCC 43644</strain>
    </source>
</reference>
<feature type="compositionally biased region" description="Polar residues" evidence="1">
    <location>
        <begin position="319"/>
        <end position="336"/>
    </location>
</feature>
<protein>
    <submittedName>
        <fullName evidence="4">Amidohydrolase 3</fullName>
    </submittedName>
</protein>
<dbReference type="Pfam" id="PF01979">
    <property type="entry name" value="Amidohydro_1"/>
    <property type="match status" value="1"/>
</dbReference>
<organism evidence="4 5">
    <name type="scientific">Isosphaera pallida (strain ATCC 43644 / DSM 9630 / IS1B)</name>
    <dbReference type="NCBI Taxonomy" id="575540"/>
    <lineage>
        <taxon>Bacteria</taxon>
        <taxon>Pseudomonadati</taxon>
        <taxon>Planctomycetota</taxon>
        <taxon>Planctomycetia</taxon>
        <taxon>Isosphaerales</taxon>
        <taxon>Isosphaeraceae</taxon>
        <taxon>Isosphaera</taxon>
    </lineage>
</organism>
<dbReference type="InParanoid" id="E8R6E7"/>
<dbReference type="KEGG" id="ipa:Isop_1262"/>
<feature type="compositionally biased region" description="Basic and acidic residues" evidence="1">
    <location>
        <begin position="410"/>
        <end position="450"/>
    </location>
</feature>